<dbReference type="OrthoDB" id="1408251at2"/>
<proteinExistence type="predicted"/>
<evidence type="ECO:0000313" key="2">
    <source>
        <dbReference type="EMBL" id="PUV25367.1"/>
    </source>
</evidence>
<keyword evidence="3" id="KW-1185">Reference proteome</keyword>
<dbReference type="InterPro" id="IPR000683">
    <property type="entry name" value="Gfo/Idh/MocA-like_OxRdtase_N"/>
</dbReference>
<sequence length="325" mass="36117">MNNRRKFLSQMVLLGGGLVWANQLPAKTKKDKKKRIGVIGLDTVHSQMFTKDINEGVLSDRGYRVVAAYPDGSKDIPSALKMKPDIIKAMVDMGVKIVDSIDQLLVEVDYVLLESNDGRVHLEQAKKVIAAGKPCFIDKPMAQNLKDVEAIFAYAKSKQVPVFSSSSLRYDSNVLKVKDGSIGRVMGAEIYTYAEIEPHHLDLAWYMIHGVEMLYAVMGKGCEKVIRIFHPDQELAVGYWKDGRIGSVRGIRKGANAIAGTAFGEDGIAALGPFAGYGPLVKEILDFFDTGRAPVHVEETLEIFRFMEAAQRSKKSNQYERLYNI</sequence>
<accession>A0A363NX97</accession>
<feature type="domain" description="Gfo/Idh/MocA-like oxidoreductase N-terminal" evidence="1">
    <location>
        <begin position="35"/>
        <end position="163"/>
    </location>
</feature>
<evidence type="ECO:0000313" key="3">
    <source>
        <dbReference type="Proteomes" id="UP000250831"/>
    </source>
</evidence>
<dbReference type="Gene3D" id="3.40.50.720">
    <property type="entry name" value="NAD(P)-binding Rossmann-like Domain"/>
    <property type="match status" value="1"/>
</dbReference>
<dbReference type="Pfam" id="PF01408">
    <property type="entry name" value="GFO_IDH_MocA"/>
    <property type="match status" value="1"/>
</dbReference>
<dbReference type="AlphaFoldDB" id="A0A363NX97"/>
<dbReference type="GO" id="GO:0000166">
    <property type="term" value="F:nucleotide binding"/>
    <property type="evidence" value="ECO:0007669"/>
    <property type="project" value="InterPro"/>
</dbReference>
<dbReference type="RefSeq" id="WP_108633697.1">
    <property type="nucleotide sequence ID" value="NZ_QCXX01000002.1"/>
</dbReference>
<gene>
    <name evidence="2" type="ORF">DCO56_07230</name>
</gene>
<reference evidence="2 3" key="1">
    <citation type="submission" date="2018-04" db="EMBL/GenBank/DDBJ databases">
        <title>Sphingobacterium sp. M46 Genome.</title>
        <authorList>
            <person name="Cheng J."/>
            <person name="Li Y."/>
        </authorList>
    </citation>
    <scope>NUCLEOTIDE SEQUENCE [LARGE SCALE GENOMIC DNA]</scope>
    <source>
        <strain evidence="2 3">M46</strain>
    </source>
</reference>
<name>A0A363NX97_9SPHI</name>
<organism evidence="2 3">
    <name type="scientific">Sphingobacterium athyrii</name>
    <dbReference type="NCBI Taxonomy" id="2152717"/>
    <lineage>
        <taxon>Bacteria</taxon>
        <taxon>Pseudomonadati</taxon>
        <taxon>Bacteroidota</taxon>
        <taxon>Sphingobacteriia</taxon>
        <taxon>Sphingobacteriales</taxon>
        <taxon>Sphingobacteriaceae</taxon>
        <taxon>Sphingobacterium</taxon>
    </lineage>
</organism>
<evidence type="ECO:0000259" key="1">
    <source>
        <dbReference type="Pfam" id="PF01408"/>
    </source>
</evidence>
<protein>
    <submittedName>
        <fullName evidence="2">Dehydrogenase</fullName>
    </submittedName>
</protein>
<dbReference type="Proteomes" id="UP000250831">
    <property type="component" value="Unassembled WGS sequence"/>
</dbReference>
<dbReference type="EMBL" id="QCXX01000002">
    <property type="protein sequence ID" value="PUV25367.1"/>
    <property type="molecule type" value="Genomic_DNA"/>
</dbReference>
<dbReference type="InterPro" id="IPR050463">
    <property type="entry name" value="Gfo/Idh/MocA_oxidrdct_glycsds"/>
</dbReference>
<dbReference type="PANTHER" id="PTHR43818">
    <property type="entry name" value="BCDNA.GH03377"/>
    <property type="match status" value="1"/>
</dbReference>
<dbReference type="InterPro" id="IPR036291">
    <property type="entry name" value="NAD(P)-bd_dom_sf"/>
</dbReference>
<comment type="caution">
    <text evidence="2">The sequence shown here is derived from an EMBL/GenBank/DDBJ whole genome shotgun (WGS) entry which is preliminary data.</text>
</comment>
<dbReference type="PANTHER" id="PTHR43818:SF9">
    <property type="entry name" value="HYPOTHETICAL OXIDOREDUCTASE"/>
    <property type="match status" value="1"/>
</dbReference>
<dbReference type="SUPFAM" id="SSF51735">
    <property type="entry name" value="NAD(P)-binding Rossmann-fold domains"/>
    <property type="match status" value="1"/>
</dbReference>